<dbReference type="AlphaFoldDB" id="A0A951U877"/>
<reference evidence="7" key="2">
    <citation type="journal article" date="2022" name="Microbiol. Resour. Announc.">
        <title>Metagenome Sequencing to Explore Phylogenomics of Terrestrial Cyanobacteria.</title>
        <authorList>
            <person name="Ward R.D."/>
            <person name="Stajich J.E."/>
            <person name="Johansen J.R."/>
            <person name="Huntemann M."/>
            <person name="Clum A."/>
            <person name="Foster B."/>
            <person name="Foster B."/>
            <person name="Roux S."/>
            <person name="Palaniappan K."/>
            <person name="Varghese N."/>
            <person name="Mukherjee S."/>
            <person name="Reddy T.B.K."/>
            <person name="Daum C."/>
            <person name="Copeland A."/>
            <person name="Chen I.A."/>
            <person name="Ivanova N.N."/>
            <person name="Kyrpides N.C."/>
            <person name="Shapiro N."/>
            <person name="Eloe-Fadrosh E.A."/>
            <person name="Pietrasiak N."/>
        </authorList>
    </citation>
    <scope>NUCLEOTIDE SEQUENCE</scope>
    <source>
        <strain evidence="7">CPER-KK1</strain>
    </source>
</reference>
<accession>A0A951U877</accession>
<dbReference type="Proteomes" id="UP000753908">
    <property type="component" value="Unassembled WGS sequence"/>
</dbReference>
<comment type="caution">
    <text evidence="7">The sequence shown here is derived from an EMBL/GenBank/DDBJ whole genome shotgun (WGS) entry which is preliminary data.</text>
</comment>
<evidence type="ECO:0000259" key="6">
    <source>
        <dbReference type="Pfam" id="PF06803"/>
    </source>
</evidence>
<protein>
    <submittedName>
        <fullName evidence="7">DUF1232 domain-containing protein</fullName>
    </submittedName>
</protein>
<evidence type="ECO:0000256" key="3">
    <source>
        <dbReference type="ARBA" id="ARBA00022989"/>
    </source>
</evidence>
<evidence type="ECO:0000256" key="1">
    <source>
        <dbReference type="ARBA" id="ARBA00004127"/>
    </source>
</evidence>
<keyword evidence="4 5" id="KW-0472">Membrane</keyword>
<name>A0A951U877_9CYAN</name>
<sequence>MKFLRQPFYNAYRLILQNPKYRWLVILGSLIYLVSPFDIVTDIVPFVGWIDDGFIATLLVSEVSQIILEQRKDRRAKSTSVDTVSAS</sequence>
<feature type="domain" description="DUF1232" evidence="6">
    <location>
        <begin position="23"/>
        <end position="58"/>
    </location>
</feature>
<evidence type="ECO:0000313" key="7">
    <source>
        <dbReference type="EMBL" id="MBW4543465.1"/>
    </source>
</evidence>
<dbReference type="InterPro" id="IPR010652">
    <property type="entry name" value="DUF1232"/>
</dbReference>
<dbReference type="EMBL" id="JAHHIF010000003">
    <property type="protein sequence ID" value="MBW4543465.1"/>
    <property type="molecule type" value="Genomic_DNA"/>
</dbReference>
<feature type="transmembrane region" description="Helical" evidence="5">
    <location>
        <begin position="21"/>
        <end position="40"/>
    </location>
</feature>
<dbReference type="Pfam" id="PF06803">
    <property type="entry name" value="DUF1232"/>
    <property type="match status" value="1"/>
</dbReference>
<comment type="subcellular location">
    <subcellularLocation>
        <location evidence="1">Endomembrane system</location>
        <topology evidence="1">Multi-pass membrane protein</topology>
    </subcellularLocation>
</comment>
<evidence type="ECO:0000256" key="5">
    <source>
        <dbReference type="SAM" id="Phobius"/>
    </source>
</evidence>
<dbReference type="GO" id="GO:0012505">
    <property type="term" value="C:endomembrane system"/>
    <property type="evidence" value="ECO:0007669"/>
    <property type="project" value="UniProtKB-SubCell"/>
</dbReference>
<evidence type="ECO:0000256" key="2">
    <source>
        <dbReference type="ARBA" id="ARBA00022692"/>
    </source>
</evidence>
<organism evidence="7 8">
    <name type="scientific">Symplocastrum torsivum CPER-KK1</name>
    <dbReference type="NCBI Taxonomy" id="450513"/>
    <lineage>
        <taxon>Bacteria</taxon>
        <taxon>Bacillati</taxon>
        <taxon>Cyanobacteriota</taxon>
        <taxon>Cyanophyceae</taxon>
        <taxon>Oscillatoriophycideae</taxon>
        <taxon>Oscillatoriales</taxon>
        <taxon>Microcoleaceae</taxon>
        <taxon>Symplocastrum</taxon>
    </lineage>
</organism>
<reference evidence="7" key="1">
    <citation type="submission" date="2021-05" db="EMBL/GenBank/DDBJ databases">
        <authorList>
            <person name="Pietrasiak N."/>
            <person name="Ward R."/>
            <person name="Stajich J.E."/>
            <person name="Kurbessoian T."/>
        </authorList>
    </citation>
    <scope>NUCLEOTIDE SEQUENCE</scope>
    <source>
        <strain evidence="7">CPER-KK1</strain>
    </source>
</reference>
<evidence type="ECO:0000256" key="4">
    <source>
        <dbReference type="ARBA" id="ARBA00023136"/>
    </source>
</evidence>
<proteinExistence type="predicted"/>
<keyword evidence="2 5" id="KW-0812">Transmembrane</keyword>
<gene>
    <name evidence="7" type="ORF">KME25_03295</name>
</gene>
<evidence type="ECO:0000313" key="8">
    <source>
        <dbReference type="Proteomes" id="UP000753908"/>
    </source>
</evidence>
<keyword evidence="3 5" id="KW-1133">Transmembrane helix</keyword>